<reference evidence="6" key="2">
    <citation type="submission" date="2025-08" db="UniProtKB">
        <authorList>
            <consortium name="Ensembl"/>
        </authorList>
    </citation>
    <scope>IDENTIFICATION</scope>
</reference>
<name>G1Q8A1_MYOLU</name>
<sequence length="431" mass="49450">MYKWLVRILGTIFRFCDWSVPPRALLKRWRSSSTLFSTVDTDKIPAKRPRLDCFIHQVKNSLYNAASLFGFPFQLTTKPMVASVASACNGTRNAAPSGEQLKEGVHGNSVPPVTSTHHSSQRCRVDTLKTKGWGEEQSHGVRTTQCVPKQYRAAETRGPLCPMRSEKRCSKGRISDIEKTVGIRLEDEGRRGHQLEPDLSEVSARLRLGSGSNGLFRRKISTLETKEKNFSGKERDKRTDDLLELTEDMKKEISNSLGHGPQDEILSSAFKLRITRGDIQTLRNFHWLSDEVINFYINLFMERSKKQGYPVLHAFSTFFYPKLKSGGYQAVKRWTKGVNLFEQELILVPIHRKVHWSLVVIDLRKRCLKYLDSMGQKGNRICEIPLQYLQDENKTKRNVDLNLLEWTHYSMKPHENPQQLNGSDCGMFTCK</sequence>
<evidence type="ECO:0000259" key="5">
    <source>
        <dbReference type="PROSITE" id="PS50600"/>
    </source>
</evidence>
<dbReference type="OMA" id="MFMRSEK"/>
<evidence type="ECO:0000256" key="1">
    <source>
        <dbReference type="ARBA" id="ARBA00005234"/>
    </source>
</evidence>
<dbReference type="PANTHER" id="PTHR12606:SF11">
    <property type="entry name" value="SENTRIN-SPECIFIC PROTEASE 2"/>
    <property type="match status" value="1"/>
</dbReference>
<keyword evidence="2" id="KW-0645">Protease</keyword>
<dbReference type="GO" id="GO:0080090">
    <property type="term" value="P:regulation of primary metabolic process"/>
    <property type="evidence" value="ECO:0007669"/>
    <property type="project" value="UniProtKB-ARBA"/>
</dbReference>
<evidence type="ECO:0000313" key="6">
    <source>
        <dbReference type="Ensembl" id="ENSMLUP00000019934.1"/>
    </source>
</evidence>
<reference evidence="6 7" key="1">
    <citation type="journal article" date="2011" name="Nature">
        <title>A high-resolution map of human evolutionary constraint using 29 mammals.</title>
        <authorList>
            <person name="Lindblad-Toh K."/>
            <person name="Garber M."/>
            <person name="Zuk O."/>
            <person name="Lin M.F."/>
            <person name="Parker B.J."/>
            <person name="Washietl S."/>
            <person name="Kheradpour P."/>
            <person name="Ernst J."/>
            <person name="Jordan G."/>
            <person name="Mauceli E."/>
            <person name="Ward L.D."/>
            <person name="Lowe C.B."/>
            <person name="Holloway A.K."/>
            <person name="Clamp M."/>
            <person name="Gnerre S."/>
            <person name="Alfoldi J."/>
            <person name="Beal K."/>
            <person name="Chang J."/>
            <person name="Clawson H."/>
            <person name="Cuff J."/>
            <person name="Di Palma F."/>
            <person name="Fitzgerald S."/>
            <person name="Flicek P."/>
            <person name="Guttman M."/>
            <person name="Hubisz M.J."/>
            <person name="Jaffe D.B."/>
            <person name="Jungreis I."/>
            <person name="Kent W.J."/>
            <person name="Kostka D."/>
            <person name="Lara M."/>
            <person name="Martins A.L."/>
            <person name="Massingham T."/>
            <person name="Moltke I."/>
            <person name="Raney B.J."/>
            <person name="Rasmussen M.D."/>
            <person name="Robinson J."/>
            <person name="Stark A."/>
            <person name="Vilella A.J."/>
            <person name="Wen J."/>
            <person name="Xie X."/>
            <person name="Zody M.C."/>
            <person name="Baldwin J."/>
            <person name="Bloom T."/>
            <person name="Chin C.W."/>
            <person name="Heiman D."/>
            <person name="Nicol R."/>
            <person name="Nusbaum C."/>
            <person name="Young S."/>
            <person name="Wilkinson J."/>
            <person name="Worley K.C."/>
            <person name="Kovar C.L."/>
            <person name="Muzny D.M."/>
            <person name="Gibbs R.A."/>
            <person name="Cree A."/>
            <person name="Dihn H.H."/>
            <person name="Fowler G."/>
            <person name="Jhangiani S."/>
            <person name="Joshi V."/>
            <person name="Lee S."/>
            <person name="Lewis L.R."/>
            <person name="Nazareth L.V."/>
            <person name="Okwuonu G."/>
            <person name="Santibanez J."/>
            <person name="Warren W.C."/>
            <person name="Mardis E.R."/>
            <person name="Weinstock G.M."/>
            <person name="Wilson R.K."/>
            <person name="Delehaunty K."/>
            <person name="Dooling D."/>
            <person name="Fronik C."/>
            <person name="Fulton L."/>
            <person name="Fulton B."/>
            <person name="Graves T."/>
            <person name="Minx P."/>
            <person name="Sodergren E."/>
            <person name="Birney E."/>
            <person name="Margulies E.H."/>
            <person name="Herrero J."/>
            <person name="Green E.D."/>
            <person name="Haussler D."/>
            <person name="Siepel A."/>
            <person name="Goldman N."/>
            <person name="Pollard K.S."/>
            <person name="Pedersen J.S."/>
            <person name="Lander E.S."/>
            <person name="Kellis M."/>
        </authorList>
    </citation>
    <scope>NUCLEOTIDE SEQUENCE [LARGE SCALE GENOMIC DNA]</scope>
</reference>
<dbReference type="GO" id="GO:0005634">
    <property type="term" value="C:nucleus"/>
    <property type="evidence" value="ECO:0007669"/>
    <property type="project" value="TreeGrafter"/>
</dbReference>
<dbReference type="GeneTree" id="ENSGT00940000154951"/>
<dbReference type="AlphaFoldDB" id="G1Q8A1"/>
<dbReference type="InterPro" id="IPR038765">
    <property type="entry name" value="Papain-like_cys_pep_sf"/>
</dbReference>
<dbReference type="PANTHER" id="PTHR12606">
    <property type="entry name" value="SENTRIN/SUMO-SPECIFIC PROTEASE"/>
    <property type="match status" value="1"/>
</dbReference>
<protein>
    <recommendedName>
        <fullName evidence="5">Ubiquitin-like protease family profile domain-containing protein</fullName>
    </recommendedName>
</protein>
<dbReference type="PROSITE" id="PS50600">
    <property type="entry name" value="ULP_PROTEASE"/>
    <property type="match status" value="1"/>
</dbReference>
<dbReference type="STRING" id="59463.ENSMLUP00000019934"/>
<dbReference type="GO" id="GO:0060255">
    <property type="term" value="P:regulation of macromolecule metabolic process"/>
    <property type="evidence" value="ECO:0007669"/>
    <property type="project" value="UniProtKB-ARBA"/>
</dbReference>
<dbReference type="GO" id="GO:0016926">
    <property type="term" value="P:protein desumoylation"/>
    <property type="evidence" value="ECO:0007669"/>
    <property type="project" value="TreeGrafter"/>
</dbReference>
<dbReference type="GO" id="GO:0016929">
    <property type="term" value="F:deSUMOylase activity"/>
    <property type="evidence" value="ECO:0007669"/>
    <property type="project" value="TreeGrafter"/>
</dbReference>
<dbReference type="Gene3D" id="3.40.395.10">
    <property type="entry name" value="Adenoviral Proteinase, Chain A"/>
    <property type="match status" value="1"/>
</dbReference>
<evidence type="ECO:0000256" key="2">
    <source>
        <dbReference type="ARBA" id="ARBA00022670"/>
    </source>
</evidence>
<dbReference type="InterPro" id="IPR003653">
    <property type="entry name" value="Peptidase_C48_C"/>
</dbReference>
<feature type="domain" description="Ubiquitin-like protease family profile" evidence="5">
    <location>
        <begin position="272"/>
        <end position="431"/>
    </location>
</feature>
<dbReference type="Ensembl" id="ENSMLUT00000028851.1">
    <property type="protein sequence ID" value="ENSMLUP00000019934.1"/>
    <property type="gene ID" value="ENSMLUG00000026281.1"/>
</dbReference>
<accession>G1Q8A1</accession>
<dbReference type="InParanoid" id="G1Q8A1"/>
<keyword evidence="7" id="KW-1185">Reference proteome</keyword>
<comment type="similarity">
    <text evidence="1">Belongs to the peptidase C48 family.</text>
</comment>
<dbReference type="Pfam" id="PF02902">
    <property type="entry name" value="Peptidase_C48"/>
    <property type="match status" value="1"/>
</dbReference>
<dbReference type="SUPFAM" id="SSF54001">
    <property type="entry name" value="Cysteine proteinases"/>
    <property type="match status" value="1"/>
</dbReference>
<dbReference type="EMBL" id="AAPE02010549">
    <property type="status" value="NOT_ANNOTATED_CDS"/>
    <property type="molecule type" value="Genomic_DNA"/>
</dbReference>
<keyword evidence="3" id="KW-0378">Hydrolase</keyword>
<evidence type="ECO:0000313" key="7">
    <source>
        <dbReference type="Proteomes" id="UP000001074"/>
    </source>
</evidence>
<dbReference type="Proteomes" id="UP000001074">
    <property type="component" value="Unassembled WGS sequence"/>
</dbReference>
<dbReference type="FunFam" id="3.40.395.10:FF:000001">
    <property type="entry name" value="Sentrin-specific protease 1"/>
    <property type="match status" value="1"/>
</dbReference>
<organism evidence="6 7">
    <name type="scientific">Myotis lucifugus</name>
    <name type="common">Little brown bat</name>
    <dbReference type="NCBI Taxonomy" id="59463"/>
    <lineage>
        <taxon>Eukaryota</taxon>
        <taxon>Metazoa</taxon>
        <taxon>Chordata</taxon>
        <taxon>Craniata</taxon>
        <taxon>Vertebrata</taxon>
        <taxon>Euteleostomi</taxon>
        <taxon>Mammalia</taxon>
        <taxon>Eutheria</taxon>
        <taxon>Laurasiatheria</taxon>
        <taxon>Chiroptera</taxon>
        <taxon>Yangochiroptera</taxon>
        <taxon>Vespertilionidae</taxon>
        <taxon>Myotis</taxon>
    </lineage>
</organism>
<dbReference type="eggNOG" id="KOG0778">
    <property type="taxonomic scope" value="Eukaryota"/>
</dbReference>
<dbReference type="HOGENOM" id="CLU_024324_4_0_1"/>
<evidence type="ECO:0000256" key="3">
    <source>
        <dbReference type="ARBA" id="ARBA00022801"/>
    </source>
</evidence>
<proteinExistence type="inferred from homology"/>
<reference evidence="6" key="3">
    <citation type="submission" date="2025-09" db="UniProtKB">
        <authorList>
            <consortium name="Ensembl"/>
        </authorList>
    </citation>
    <scope>IDENTIFICATION</scope>
</reference>
<keyword evidence="4" id="KW-0788">Thiol protease</keyword>
<dbReference type="GO" id="GO:0006508">
    <property type="term" value="P:proteolysis"/>
    <property type="evidence" value="ECO:0007669"/>
    <property type="project" value="UniProtKB-KW"/>
</dbReference>
<evidence type="ECO:0000256" key="4">
    <source>
        <dbReference type="ARBA" id="ARBA00022807"/>
    </source>
</evidence>